<keyword evidence="1" id="KW-0456">Lyase</keyword>
<dbReference type="EMBL" id="VMKJ01000012">
    <property type="protein sequence ID" value="TVO37011.1"/>
    <property type="molecule type" value="Genomic_DNA"/>
</dbReference>
<dbReference type="Pfam" id="PF05845">
    <property type="entry name" value="PhnH"/>
    <property type="match status" value="1"/>
</dbReference>
<dbReference type="AlphaFoldDB" id="A0A557P8L9"/>
<name>A0A557P8L9_9VIBR</name>
<evidence type="ECO:0000313" key="2">
    <source>
        <dbReference type="Proteomes" id="UP000319828"/>
    </source>
</evidence>
<dbReference type="Proteomes" id="UP000319828">
    <property type="component" value="Unassembled WGS sequence"/>
</dbReference>
<sequence length="226" mass="24208">MSAIAAGFGDTIHDSQYCFRQLLTAMSQPGTLVELNLAQGFGGMMSASTQVLLALADNSTPVWLSNAFANDIAIRENLNFHLGCAILSSQKGAESLSGIQQKPNFAVISQHDIANFDWSQTSFYVGCEEYPDSSTTVIVEVVGLSTVPCSLSESDTESPVVLRLSGPGIEREARVVVQSLSSTAISVMLSQRKTHKFPLGLDFILVSGEKVIALPRSTTVEVMPCM</sequence>
<evidence type="ECO:0000313" key="1">
    <source>
        <dbReference type="EMBL" id="TVO37011.1"/>
    </source>
</evidence>
<reference evidence="1 2" key="1">
    <citation type="submission" date="2019-07" db="EMBL/GenBank/DDBJ databases">
        <title>The draft genome sequence of Vibrio algivorus M1486.</title>
        <authorList>
            <person name="Meng X."/>
        </authorList>
    </citation>
    <scope>NUCLEOTIDE SEQUENCE [LARGE SCALE GENOMIC DNA]</scope>
    <source>
        <strain evidence="1 2">M1486</strain>
    </source>
</reference>
<dbReference type="InterPro" id="IPR038058">
    <property type="entry name" value="PhnH-like_sp"/>
</dbReference>
<dbReference type="InterPro" id="IPR008772">
    <property type="entry name" value="Phosphonate_metab_PhnH"/>
</dbReference>
<proteinExistence type="predicted"/>
<gene>
    <name evidence="1" type="primary">phnH</name>
    <name evidence="1" type="ORF">FOF44_08005</name>
</gene>
<accession>A0A557P8L9</accession>
<protein>
    <submittedName>
        <fullName evidence="1">Phosphonate C-P lyase system protein PhnH</fullName>
    </submittedName>
</protein>
<dbReference type="Gene3D" id="3.40.50.11310">
    <property type="entry name" value="Bacterial phosphonate metabolism protein PhnH"/>
    <property type="match status" value="1"/>
</dbReference>
<dbReference type="GO" id="GO:0019634">
    <property type="term" value="P:organic phosphonate metabolic process"/>
    <property type="evidence" value="ECO:0007669"/>
    <property type="project" value="InterPro"/>
</dbReference>
<dbReference type="RefSeq" id="WP_144388011.1">
    <property type="nucleotide sequence ID" value="NZ_CANNCB010000008.1"/>
</dbReference>
<comment type="caution">
    <text evidence="1">The sequence shown here is derived from an EMBL/GenBank/DDBJ whole genome shotgun (WGS) entry which is preliminary data.</text>
</comment>
<dbReference type="SUPFAM" id="SSF159709">
    <property type="entry name" value="PhnH-like"/>
    <property type="match status" value="1"/>
</dbReference>
<dbReference type="NCBIfam" id="TIGR03292">
    <property type="entry name" value="PhnH_redo"/>
    <property type="match status" value="1"/>
</dbReference>
<dbReference type="OrthoDB" id="9814509at2"/>
<dbReference type="PIRSF" id="PIRSF020680">
    <property type="entry name" value="PhnH"/>
    <property type="match status" value="1"/>
</dbReference>
<organism evidence="1 2">
    <name type="scientific">Vibrio algivorus</name>
    <dbReference type="NCBI Taxonomy" id="1667024"/>
    <lineage>
        <taxon>Bacteria</taxon>
        <taxon>Pseudomonadati</taxon>
        <taxon>Pseudomonadota</taxon>
        <taxon>Gammaproteobacteria</taxon>
        <taxon>Vibrionales</taxon>
        <taxon>Vibrionaceae</taxon>
        <taxon>Vibrio</taxon>
    </lineage>
</organism>
<dbReference type="GO" id="GO:0016829">
    <property type="term" value="F:lyase activity"/>
    <property type="evidence" value="ECO:0007669"/>
    <property type="project" value="UniProtKB-KW"/>
</dbReference>